<gene>
    <name evidence="2" type="ORF">Ddye_024445</name>
</gene>
<evidence type="ECO:0000313" key="2">
    <source>
        <dbReference type="EMBL" id="KAK2642682.1"/>
    </source>
</evidence>
<proteinExistence type="predicted"/>
<evidence type="ECO:0008006" key="4">
    <source>
        <dbReference type="Google" id="ProtNLM"/>
    </source>
</evidence>
<name>A0AAD9TUX9_9ROSI</name>
<protein>
    <recommendedName>
        <fullName evidence="4">Secreted protein</fullName>
    </recommendedName>
</protein>
<feature type="chain" id="PRO_5042210238" description="Secreted protein" evidence="1">
    <location>
        <begin position="17"/>
        <end position="127"/>
    </location>
</feature>
<dbReference type="AlphaFoldDB" id="A0AAD9TUX9"/>
<comment type="caution">
    <text evidence="2">The sequence shown here is derived from an EMBL/GenBank/DDBJ whole genome shotgun (WGS) entry which is preliminary data.</text>
</comment>
<sequence>MLKLYHLMAFLLPLKGVCITASMKVVLCTLASIIATTSGLFVCSSAGFGTIISSKRYCCLAIVAMSLVTRHSMELESLQSLQVLNSYFSPIFEYITHFYGELPAKPCMETMLPLDIGKVCSSFYLIM</sequence>
<dbReference type="EMBL" id="JANJYI010000007">
    <property type="protein sequence ID" value="KAK2642682.1"/>
    <property type="molecule type" value="Genomic_DNA"/>
</dbReference>
<accession>A0AAD9TUX9</accession>
<organism evidence="2 3">
    <name type="scientific">Dipteronia dyeriana</name>
    <dbReference type="NCBI Taxonomy" id="168575"/>
    <lineage>
        <taxon>Eukaryota</taxon>
        <taxon>Viridiplantae</taxon>
        <taxon>Streptophyta</taxon>
        <taxon>Embryophyta</taxon>
        <taxon>Tracheophyta</taxon>
        <taxon>Spermatophyta</taxon>
        <taxon>Magnoliopsida</taxon>
        <taxon>eudicotyledons</taxon>
        <taxon>Gunneridae</taxon>
        <taxon>Pentapetalae</taxon>
        <taxon>rosids</taxon>
        <taxon>malvids</taxon>
        <taxon>Sapindales</taxon>
        <taxon>Sapindaceae</taxon>
        <taxon>Hippocastanoideae</taxon>
        <taxon>Acereae</taxon>
        <taxon>Dipteronia</taxon>
    </lineage>
</organism>
<feature type="signal peptide" evidence="1">
    <location>
        <begin position="1"/>
        <end position="16"/>
    </location>
</feature>
<evidence type="ECO:0000313" key="3">
    <source>
        <dbReference type="Proteomes" id="UP001280121"/>
    </source>
</evidence>
<keyword evidence="3" id="KW-1185">Reference proteome</keyword>
<evidence type="ECO:0000256" key="1">
    <source>
        <dbReference type="SAM" id="SignalP"/>
    </source>
</evidence>
<reference evidence="2" key="1">
    <citation type="journal article" date="2023" name="Plant J.">
        <title>Genome sequences and population genomics provide insights into the demographic history, inbreeding, and mutation load of two 'living fossil' tree species of Dipteronia.</title>
        <authorList>
            <person name="Feng Y."/>
            <person name="Comes H.P."/>
            <person name="Chen J."/>
            <person name="Zhu S."/>
            <person name="Lu R."/>
            <person name="Zhang X."/>
            <person name="Li P."/>
            <person name="Qiu J."/>
            <person name="Olsen K.M."/>
            <person name="Qiu Y."/>
        </authorList>
    </citation>
    <scope>NUCLEOTIDE SEQUENCE</scope>
    <source>
        <strain evidence="2">KIB01</strain>
    </source>
</reference>
<dbReference type="Proteomes" id="UP001280121">
    <property type="component" value="Unassembled WGS sequence"/>
</dbReference>
<keyword evidence="1" id="KW-0732">Signal</keyword>